<name>A0AB35T8W3_RUBRA</name>
<dbReference type="SUPFAM" id="SSF46894">
    <property type="entry name" value="C-terminal effector domain of the bipartite response regulators"/>
    <property type="match status" value="1"/>
</dbReference>
<dbReference type="InterPro" id="IPR036388">
    <property type="entry name" value="WH-like_DNA-bd_sf"/>
</dbReference>
<evidence type="ECO:0000313" key="4">
    <source>
        <dbReference type="Proteomes" id="UP001281130"/>
    </source>
</evidence>
<accession>A0AB35T8W3</accession>
<dbReference type="Pfam" id="PF00196">
    <property type="entry name" value="GerE"/>
    <property type="match status" value="1"/>
</dbReference>
<organism evidence="3 4">
    <name type="scientific">Rubrobacter radiotolerans</name>
    <name type="common">Arthrobacter radiotolerans</name>
    <dbReference type="NCBI Taxonomy" id="42256"/>
    <lineage>
        <taxon>Bacteria</taxon>
        <taxon>Bacillati</taxon>
        <taxon>Actinomycetota</taxon>
        <taxon>Rubrobacteria</taxon>
        <taxon>Rubrobacterales</taxon>
        <taxon>Rubrobacteraceae</taxon>
        <taxon>Rubrobacter</taxon>
    </lineage>
</organism>
<proteinExistence type="predicted"/>
<dbReference type="GO" id="GO:0006355">
    <property type="term" value="P:regulation of DNA-templated transcription"/>
    <property type="evidence" value="ECO:0007669"/>
    <property type="project" value="InterPro"/>
</dbReference>
<protein>
    <submittedName>
        <fullName evidence="3">LuxR C-terminal-related transcriptional regulator</fullName>
    </submittedName>
</protein>
<feature type="domain" description="HTH luxR-type" evidence="2">
    <location>
        <begin position="302"/>
        <end position="348"/>
    </location>
</feature>
<feature type="region of interest" description="Disordered" evidence="1">
    <location>
        <begin position="249"/>
        <end position="281"/>
    </location>
</feature>
<dbReference type="GO" id="GO:0003677">
    <property type="term" value="F:DNA binding"/>
    <property type="evidence" value="ECO:0007669"/>
    <property type="project" value="InterPro"/>
</dbReference>
<dbReference type="InterPro" id="IPR016032">
    <property type="entry name" value="Sig_transdc_resp-reg_C-effctor"/>
</dbReference>
<sequence length="352" mass="40701">MESSQGKDQSDARVRKRVEAWRETNEWIERHERIAKENPSEFVSTFSAYVQLQRRHIQRVIREQFGLRVSYEKKPSGEPYIESLEKFPIHFRYLPEHREAFRLLRAWLDLLAWFDGAWIAVVSARVLAEREGADPDDAVIENVFEYHRAGPWMASPTIKTEPDRSLREAYAENLSGWVGAQISLGKNGRLNSILKEDLEPGDSPRARLLRELLAATTMAFEELLPDESLRPGGGETNLVSRVERVMEELGSQKEKLRRRSKLSEDRPEPAGASTDGDLEQFEHRETLRQQLEDLKSWMKDANLSETQLKVLDLDMRTDHDTKAIAEELGISPKTVRVIRKRYRDRIRAAANL</sequence>
<evidence type="ECO:0000313" key="3">
    <source>
        <dbReference type="EMBL" id="MDX5895631.1"/>
    </source>
</evidence>
<evidence type="ECO:0000259" key="2">
    <source>
        <dbReference type="Pfam" id="PF00196"/>
    </source>
</evidence>
<dbReference type="EMBL" id="JAWXXX010000004">
    <property type="protein sequence ID" value="MDX5895631.1"/>
    <property type="molecule type" value="Genomic_DNA"/>
</dbReference>
<comment type="caution">
    <text evidence="3">The sequence shown here is derived from an EMBL/GenBank/DDBJ whole genome shotgun (WGS) entry which is preliminary data.</text>
</comment>
<dbReference type="AlphaFoldDB" id="A0AB35T8W3"/>
<dbReference type="Proteomes" id="UP001281130">
    <property type="component" value="Unassembled WGS sequence"/>
</dbReference>
<dbReference type="InterPro" id="IPR000792">
    <property type="entry name" value="Tscrpt_reg_LuxR_C"/>
</dbReference>
<evidence type="ECO:0000256" key="1">
    <source>
        <dbReference type="SAM" id="MobiDB-lite"/>
    </source>
</evidence>
<dbReference type="RefSeq" id="WP_143533733.1">
    <property type="nucleotide sequence ID" value="NZ_CP007517.1"/>
</dbReference>
<dbReference type="Gene3D" id="1.10.10.10">
    <property type="entry name" value="Winged helix-like DNA-binding domain superfamily/Winged helix DNA-binding domain"/>
    <property type="match status" value="1"/>
</dbReference>
<reference evidence="3" key="1">
    <citation type="submission" date="2023-11" db="EMBL/GenBank/DDBJ databases">
        <title>MicrobeMod: A computational toolkit for identifying prokaryotic methylation and restriction-modification with nanopore sequencing.</title>
        <authorList>
            <person name="Crits-Christoph A."/>
            <person name="Kang S.C."/>
            <person name="Lee H."/>
            <person name="Ostrov N."/>
        </authorList>
    </citation>
    <scope>NUCLEOTIDE SEQUENCE</scope>
    <source>
        <strain evidence="3">ATCC 51242</strain>
    </source>
</reference>
<gene>
    <name evidence="3" type="ORF">SIL72_16495</name>
</gene>